<evidence type="ECO:0000313" key="2">
    <source>
        <dbReference type="EMBL" id="TDR30243.1"/>
    </source>
</evidence>
<dbReference type="Pfam" id="PF05016">
    <property type="entry name" value="ParE_toxin"/>
    <property type="match status" value="1"/>
</dbReference>
<evidence type="ECO:0000256" key="1">
    <source>
        <dbReference type="ARBA" id="ARBA00022649"/>
    </source>
</evidence>
<dbReference type="InterPro" id="IPR035093">
    <property type="entry name" value="RelE/ParE_toxin_dom_sf"/>
</dbReference>
<keyword evidence="2" id="KW-0255">Endonuclease</keyword>
<gene>
    <name evidence="2" type="ORF">DFR44_12419</name>
</gene>
<name>A0A4R6Y572_9BURK</name>
<keyword evidence="2" id="KW-0378">Hydrolase</keyword>
<dbReference type="GO" id="GO:0004519">
    <property type="term" value="F:endonuclease activity"/>
    <property type="evidence" value="ECO:0007669"/>
    <property type="project" value="UniProtKB-KW"/>
</dbReference>
<evidence type="ECO:0000313" key="3">
    <source>
        <dbReference type="Proteomes" id="UP000294480"/>
    </source>
</evidence>
<dbReference type="RefSeq" id="WP_133621308.1">
    <property type="nucleotide sequence ID" value="NZ_SNZE01000024.1"/>
</dbReference>
<dbReference type="EMBL" id="SNZE01000024">
    <property type="protein sequence ID" value="TDR30243.1"/>
    <property type="molecule type" value="Genomic_DNA"/>
</dbReference>
<dbReference type="Proteomes" id="UP000294480">
    <property type="component" value="Unassembled WGS sequence"/>
</dbReference>
<accession>A0A4R6Y572</accession>
<comment type="caution">
    <text evidence="2">The sequence shown here is derived from an EMBL/GenBank/DDBJ whole genome shotgun (WGS) entry which is preliminary data.</text>
</comment>
<protein>
    <submittedName>
        <fullName evidence="2">mRNA-degrading endonuclease RelE of RelBE toxin-antitoxin system</fullName>
    </submittedName>
</protein>
<dbReference type="SUPFAM" id="SSF143011">
    <property type="entry name" value="RelE-like"/>
    <property type="match status" value="1"/>
</dbReference>
<sequence length="94" mass="10700">MLKIIISKDASLFLDKIPLKHAVQITKKIDLLAQDPNALPTVKLEGFNSLRRAKSGEYRLIYRIENEVLTLHVLKIGKRNGSEVHKNLDHLDDS</sequence>
<organism evidence="2 3">
    <name type="scientific">Hydromonas duriensis</name>
    <dbReference type="NCBI Taxonomy" id="1527608"/>
    <lineage>
        <taxon>Bacteria</taxon>
        <taxon>Pseudomonadati</taxon>
        <taxon>Pseudomonadota</taxon>
        <taxon>Betaproteobacteria</taxon>
        <taxon>Burkholderiales</taxon>
        <taxon>Burkholderiaceae</taxon>
        <taxon>Hydromonas</taxon>
    </lineage>
</organism>
<dbReference type="AlphaFoldDB" id="A0A4R6Y572"/>
<reference evidence="2 3" key="1">
    <citation type="submission" date="2019-03" db="EMBL/GenBank/DDBJ databases">
        <title>Genomic Encyclopedia of Type Strains, Phase IV (KMG-IV): sequencing the most valuable type-strain genomes for metagenomic binning, comparative biology and taxonomic classification.</title>
        <authorList>
            <person name="Goeker M."/>
        </authorList>
    </citation>
    <scope>NUCLEOTIDE SEQUENCE [LARGE SCALE GENOMIC DNA]</scope>
    <source>
        <strain evidence="2 3">DSM 102852</strain>
    </source>
</reference>
<dbReference type="OrthoDB" id="428094at2"/>
<keyword evidence="3" id="KW-1185">Reference proteome</keyword>
<proteinExistence type="predicted"/>
<keyword evidence="1" id="KW-1277">Toxin-antitoxin system</keyword>
<keyword evidence="2" id="KW-0540">Nuclease</keyword>
<dbReference type="InterPro" id="IPR007712">
    <property type="entry name" value="RelE/ParE_toxin"/>
</dbReference>
<dbReference type="Gene3D" id="3.30.2310.20">
    <property type="entry name" value="RelE-like"/>
    <property type="match status" value="1"/>
</dbReference>